<name>A0A1R1PE43_ZANCU</name>
<evidence type="ECO:0000313" key="3">
    <source>
        <dbReference type="Proteomes" id="UP000188320"/>
    </source>
</evidence>
<accession>A0A1R1PE43</accession>
<sequence length="339" mass="39204">MDKKAAYRPTPPRVHELNAVNEEELEEGPRNIILSMIAQLGTNLDLSRVTLPTFVLEPRSFTERITDFMTYPDILLRAIDEKDPIERFMLVCKYYMAGWRTHPKVSHHPPISAFTTVCPKKGLYISGELRPKGRFQMNTVVVTLGGNSTINFLKHNEKYEVTYPSMYARGILVGKMVIELGGKATIKCEKNDLIFKVDFKTRGFFGGEYNQISAKVCKMSTDATLYEIYGDWQHVLYYKKKSASSEAEHVFFDSNTEQLRQLVAEPIENQNEFESRRLWNPVTLALKVKNLDKATEEKTKIENLQREMAKEREAKKIEWVPKYFTYNKASDSYSLKLLK</sequence>
<dbReference type="InterPro" id="IPR037239">
    <property type="entry name" value="OSBP_sf"/>
</dbReference>
<dbReference type="AlphaFoldDB" id="A0A1R1PE43"/>
<dbReference type="OrthoDB" id="14833at2759"/>
<organism evidence="2 3">
    <name type="scientific">Zancudomyces culisetae</name>
    <name type="common">Gut fungus</name>
    <name type="synonym">Smittium culisetae</name>
    <dbReference type="NCBI Taxonomy" id="1213189"/>
    <lineage>
        <taxon>Eukaryota</taxon>
        <taxon>Fungi</taxon>
        <taxon>Fungi incertae sedis</taxon>
        <taxon>Zoopagomycota</taxon>
        <taxon>Kickxellomycotina</taxon>
        <taxon>Harpellomycetes</taxon>
        <taxon>Harpellales</taxon>
        <taxon>Legeriomycetaceae</taxon>
        <taxon>Zancudomyces</taxon>
    </lineage>
</organism>
<reference evidence="3" key="1">
    <citation type="submission" date="2017-01" db="EMBL/GenBank/DDBJ databases">
        <authorList>
            <person name="Wang Y."/>
            <person name="White M."/>
            <person name="Kvist S."/>
            <person name="Moncalvo J.-M."/>
        </authorList>
    </citation>
    <scope>NUCLEOTIDE SEQUENCE [LARGE SCALE GENOMIC DNA]</scope>
    <source>
        <strain evidence="3">COL-18-3</strain>
    </source>
</reference>
<comment type="similarity">
    <text evidence="1">Belongs to the OSBP family.</text>
</comment>
<dbReference type="Gene3D" id="3.30.70.3490">
    <property type="match status" value="1"/>
</dbReference>
<gene>
    <name evidence="2" type="ORF">AX774_g7416</name>
</gene>
<protein>
    <submittedName>
        <fullName evidence="2">Oxysterol-binding protein-like protein</fullName>
    </submittedName>
</protein>
<dbReference type="Proteomes" id="UP000188320">
    <property type="component" value="Unassembled WGS sequence"/>
</dbReference>
<evidence type="ECO:0000313" key="2">
    <source>
        <dbReference type="EMBL" id="OMH79173.1"/>
    </source>
</evidence>
<dbReference type="SUPFAM" id="SSF144000">
    <property type="entry name" value="Oxysterol-binding protein-like"/>
    <property type="match status" value="1"/>
</dbReference>
<dbReference type="PANTHER" id="PTHR10972">
    <property type="entry name" value="OXYSTEROL-BINDING PROTEIN-RELATED"/>
    <property type="match status" value="1"/>
</dbReference>
<comment type="caution">
    <text evidence="2">The sequence shown here is derived from an EMBL/GenBank/DDBJ whole genome shotgun (WGS) entry which is preliminary data.</text>
</comment>
<dbReference type="GO" id="GO:0005829">
    <property type="term" value="C:cytosol"/>
    <property type="evidence" value="ECO:0007669"/>
    <property type="project" value="TreeGrafter"/>
</dbReference>
<dbReference type="InterPro" id="IPR000648">
    <property type="entry name" value="Oxysterol-bd"/>
</dbReference>
<dbReference type="Gene3D" id="2.40.160.120">
    <property type="match status" value="1"/>
</dbReference>
<dbReference type="GO" id="GO:0016020">
    <property type="term" value="C:membrane"/>
    <property type="evidence" value="ECO:0007669"/>
    <property type="project" value="TreeGrafter"/>
</dbReference>
<proteinExistence type="inferred from homology"/>
<dbReference type="GO" id="GO:0032934">
    <property type="term" value="F:sterol binding"/>
    <property type="evidence" value="ECO:0007669"/>
    <property type="project" value="TreeGrafter"/>
</dbReference>
<keyword evidence="3" id="KW-1185">Reference proteome</keyword>
<dbReference type="Pfam" id="PF01237">
    <property type="entry name" value="Oxysterol_BP"/>
    <property type="match status" value="2"/>
</dbReference>
<dbReference type="PANTHER" id="PTHR10972:SF102">
    <property type="entry name" value="OXYSTEROL-BINDING PROTEIN"/>
    <property type="match status" value="1"/>
</dbReference>
<evidence type="ECO:0000256" key="1">
    <source>
        <dbReference type="ARBA" id="ARBA00008842"/>
    </source>
</evidence>
<dbReference type="EMBL" id="LSSK01001642">
    <property type="protein sequence ID" value="OMH79173.1"/>
    <property type="molecule type" value="Genomic_DNA"/>
</dbReference>
<dbReference type="Gene3D" id="1.10.287.2720">
    <property type="match status" value="1"/>
</dbReference>